<evidence type="ECO:0000256" key="14">
    <source>
        <dbReference type="ARBA" id="ARBA00022842"/>
    </source>
</evidence>
<dbReference type="RefSeq" id="WP_188744997.1">
    <property type="nucleotide sequence ID" value="NZ_BMLR01000007.1"/>
</dbReference>
<dbReference type="PANTHER" id="PTHR34299">
    <property type="entry name" value="DIACYLGLYCEROL KINASE"/>
    <property type="match status" value="1"/>
</dbReference>
<feature type="binding site" evidence="22">
    <location>
        <begin position="93"/>
        <end position="95"/>
    </location>
    <ligand>
        <name>ATP</name>
        <dbReference type="ChEBI" id="CHEBI:30616"/>
    </ligand>
</feature>
<dbReference type="InterPro" id="IPR000829">
    <property type="entry name" value="DAGK"/>
</dbReference>
<dbReference type="GO" id="GO:0005524">
    <property type="term" value="F:ATP binding"/>
    <property type="evidence" value="ECO:0007669"/>
    <property type="project" value="UniProtKB-KW"/>
</dbReference>
<keyword evidence="7 24" id="KW-0997">Cell inner membrane</keyword>
<evidence type="ECO:0000256" key="12">
    <source>
        <dbReference type="ARBA" id="ARBA00022777"/>
    </source>
</evidence>
<feature type="binding site" evidence="21">
    <location>
        <position position="106"/>
    </location>
    <ligand>
        <name>substrate</name>
    </ligand>
</feature>
<feature type="transmembrane region" description="Helical" evidence="24">
    <location>
        <begin position="62"/>
        <end position="83"/>
    </location>
</feature>
<evidence type="ECO:0000256" key="11">
    <source>
        <dbReference type="ARBA" id="ARBA00022741"/>
    </source>
</evidence>
<evidence type="ECO:0000256" key="7">
    <source>
        <dbReference type="ARBA" id="ARBA00022519"/>
    </source>
</evidence>
<keyword evidence="10 23" id="KW-0479">Metal-binding</keyword>
<feature type="binding site" evidence="23">
    <location>
        <position position="84"/>
    </location>
    <ligand>
        <name>a divalent metal cation</name>
        <dbReference type="ChEBI" id="CHEBI:60240"/>
    </ligand>
</feature>
<feature type="binding site" evidence="21">
    <location>
        <position position="63"/>
    </location>
    <ligand>
        <name>substrate</name>
    </ligand>
</feature>
<organism evidence="25 26">
    <name type="scientific">Roseovarius pacificus</name>
    <dbReference type="NCBI Taxonomy" id="337701"/>
    <lineage>
        <taxon>Bacteria</taxon>
        <taxon>Pseudomonadati</taxon>
        <taxon>Pseudomonadota</taxon>
        <taxon>Alphaproteobacteria</taxon>
        <taxon>Rhodobacterales</taxon>
        <taxon>Roseobacteraceae</taxon>
        <taxon>Roseovarius</taxon>
    </lineage>
</organism>
<evidence type="ECO:0000313" key="26">
    <source>
        <dbReference type="Proteomes" id="UP000183974"/>
    </source>
</evidence>
<feature type="binding site" evidence="22">
    <location>
        <position position="36"/>
    </location>
    <ligand>
        <name>ATP</name>
        <dbReference type="ChEBI" id="CHEBI:30616"/>
    </ligand>
</feature>
<evidence type="ECO:0000256" key="21">
    <source>
        <dbReference type="PIRSR" id="PIRSR600829-2"/>
    </source>
</evidence>
<feature type="binding site" evidence="23">
    <location>
        <position position="36"/>
    </location>
    <ligand>
        <name>a divalent metal cation</name>
        <dbReference type="ChEBI" id="CHEBI:60240"/>
    </ligand>
</feature>
<dbReference type="Gene3D" id="1.10.287.3610">
    <property type="match status" value="1"/>
</dbReference>
<evidence type="ECO:0000256" key="8">
    <source>
        <dbReference type="ARBA" id="ARBA00022679"/>
    </source>
</evidence>
<evidence type="ECO:0000256" key="24">
    <source>
        <dbReference type="RuleBase" id="RU363065"/>
    </source>
</evidence>
<keyword evidence="11 22" id="KW-0547">Nucleotide-binding</keyword>
<feature type="transmembrane region" description="Helical" evidence="24">
    <location>
        <begin position="38"/>
        <end position="56"/>
    </location>
</feature>
<evidence type="ECO:0000256" key="16">
    <source>
        <dbReference type="ARBA" id="ARBA00023098"/>
    </source>
</evidence>
<feature type="transmembrane region" description="Helical" evidence="24">
    <location>
        <begin position="104"/>
        <end position="125"/>
    </location>
</feature>
<feature type="active site" description="Proton acceptor" evidence="20">
    <location>
        <position position="77"/>
    </location>
</feature>
<keyword evidence="16 24" id="KW-0443">Lipid metabolism</keyword>
<feature type="binding site" evidence="21">
    <location>
        <begin position="38"/>
        <end position="42"/>
    </location>
    <ligand>
        <name>substrate</name>
    </ligand>
</feature>
<comment type="similarity">
    <text evidence="2 24">Belongs to the bacterial diacylglycerol kinase family.</text>
</comment>
<evidence type="ECO:0000256" key="4">
    <source>
        <dbReference type="ARBA" id="ARBA00017575"/>
    </source>
</evidence>
<evidence type="ECO:0000256" key="2">
    <source>
        <dbReference type="ARBA" id="ARBA00005967"/>
    </source>
</evidence>
<protein>
    <recommendedName>
        <fullName evidence="4 24">Diacylglycerol kinase</fullName>
        <ecNumber evidence="3 24">2.7.1.107</ecNumber>
    </recommendedName>
</protein>
<evidence type="ECO:0000256" key="20">
    <source>
        <dbReference type="PIRSR" id="PIRSR600829-1"/>
    </source>
</evidence>
<dbReference type="Proteomes" id="UP000183974">
    <property type="component" value="Unassembled WGS sequence"/>
</dbReference>
<gene>
    <name evidence="25" type="ORF">SAMN05444398_10780</name>
</gene>
<sequence>MEQGPNVKGHGLRGIARLRAAYRNSVAGFGDIWRGEEAFRIEVIVLLLSLPVAIWLGETMLARAALVVSVLCVLIVEILNSAIETVVDRIGAERHELSRIAKDLGSLAVLLATIAAGLIWLAALWDRFAG</sequence>
<dbReference type="GO" id="GO:0005886">
    <property type="term" value="C:plasma membrane"/>
    <property type="evidence" value="ECO:0007669"/>
    <property type="project" value="UniProtKB-SubCell"/>
</dbReference>
<feature type="binding site" evidence="22">
    <location>
        <begin position="102"/>
        <end position="103"/>
    </location>
    <ligand>
        <name>ATP</name>
        <dbReference type="ChEBI" id="CHEBI:30616"/>
    </ligand>
</feature>
<dbReference type="EMBL" id="FRBR01000007">
    <property type="protein sequence ID" value="SHL91316.1"/>
    <property type="molecule type" value="Genomic_DNA"/>
</dbReference>
<dbReference type="PROSITE" id="PS01069">
    <property type="entry name" value="DAGK_PROKAR"/>
    <property type="match status" value="1"/>
</dbReference>
<dbReference type="EC" id="2.7.1.107" evidence="3 24"/>
<keyword evidence="5" id="KW-1003">Cell membrane</keyword>
<accession>A0A1M7EIA0</accession>
<feature type="binding site" evidence="21">
    <location>
        <position position="17"/>
    </location>
    <ligand>
        <name>substrate</name>
    </ligand>
</feature>
<keyword evidence="15 24" id="KW-1133">Transmembrane helix</keyword>
<keyword evidence="8 24" id="KW-0808">Transferase</keyword>
<keyword evidence="26" id="KW-1185">Reference proteome</keyword>
<evidence type="ECO:0000256" key="10">
    <source>
        <dbReference type="ARBA" id="ARBA00022723"/>
    </source>
</evidence>
<evidence type="ECO:0000256" key="9">
    <source>
        <dbReference type="ARBA" id="ARBA00022692"/>
    </source>
</evidence>
<dbReference type="InterPro" id="IPR033718">
    <property type="entry name" value="DAGK_prok"/>
</dbReference>
<evidence type="ECO:0000256" key="13">
    <source>
        <dbReference type="ARBA" id="ARBA00022840"/>
    </source>
</evidence>
<evidence type="ECO:0000256" key="6">
    <source>
        <dbReference type="ARBA" id="ARBA00022516"/>
    </source>
</evidence>
<evidence type="ECO:0000256" key="17">
    <source>
        <dbReference type="ARBA" id="ARBA00023136"/>
    </source>
</evidence>
<dbReference type="AlphaFoldDB" id="A0A1M7EIA0"/>
<dbReference type="Pfam" id="PF01219">
    <property type="entry name" value="DAGK_prokar"/>
    <property type="match status" value="1"/>
</dbReference>
<keyword evidence="6" id="KW-0444">Lipid biosynthesis</keyword>
<comment type="cofactor">
    <cofactor evidence="23">
        <name>Mg(2+)</name>
        <dbReference type="ChEBI" id="CHEBI:18420"/>
    </cofactor>
    <text evidence="23">Mn(2+), Zn(2+), Cd(2+) and Co(2+) support activity to lesser extents.</text>
</comment>
<dbReference type="GO" id="GO:0046872">
    <property type="term" value="F:metal ion binding"/>
    <property type="evidence" value="ECO:0007669"/>
    <property type="project" value="UniProtKB-KW"/>
</dbReference>
<reference evidence="25 26" key="1">
    <citation type="submission" date="2016-11" db="EMBL/GenBank/DDBJ databases">
        <authorList>
            <person name="Jaros S."/>
            <person name="Januszkiewicz K."/>
            <person name="Wedrychowicz H."/>
        </authorList>
    </citation>
    <scope>NUCLEOTIDE SEQUENCE [LARGE SCALE GENOMIC DNA]</scope>
    <source>
        <strain evidence="25 26">DSM 29589</strain>
    </source>
</reference>
<evidence type="ECO:0000256" key="19">
    <source>
        <dbReference type="ARBA" id="ARBA00023264"/>
    </source>
</evidence>
<dbReference type="CDD" id="cd14264">
    <property type="entry name" value="DAGK_IM"/>
    <property type="match status" value="1"/>
</dbReference>
<evidence type="ECO:0000313" key="25">
    <source>
        <dbReference type="EMBL" id="SHL91316.1"/>
    </source>
</evidence>
<comment type="subcellular location">
    <subcellularLocation>
        <location evidence="1 24">Cell inner membrane</location>
        <topology evidence="1 24">Multi-pass membrane protein</topology>
    </subcellularLocation>
</comment>
<feature type="binding site" evidence="21">
    <location>
        <position position="77"/>
    </location>
    <ligand>
        <name>substrate</name>
    </ligand>
</feature>
<keyword evidence="9 24" id="KW-0812">Transmembrane</keyword>
<evidence type="ECO:0000256" key="18">
    <source>
        <dbReference type="ARBA" id="ARBA00023209"/>
    </source>
</evidence>
<name>A0A1M7EIA0_9RHOB</name>
<evidence type="ECO:0000256" key="3">
    <source>
        <dbReference type="ARBA" id="ARBA00012133"/>
    </source>
</evidence>
<dbReference type="GO" id="GO:0004143">
    <property type="term" value="F:ATP-dependent diacylglycerol kinase activity"/>
    <property type="evidence" value="ECO:0007669"/>
    <property type="project" value="UniProtKB-EC"/>
</dbReference>
<evidence type="ECO:0000256" key="1">
    <source>
        <dbReference type="ARBA" id="ARBA00004429"/>
    </source>
</evidence>
<proteinExistence type="inferred from homology"/>
<dbReference type="STRING" id="337701.SAMN05444398_10780"/>
<evidence type="ECO:0000256" key="15">
    <source>
        <dbReference type="ARBA" id="ARBA00022989"/>
    </source>
</evidence>
<feature type="binding site" evidence="22">
    <location>
        <position position="17"/>
    </location>
    <ligand>
        <name>ATP</name>
        <dbReference type="ChEBI" id="CHEBI:30616"/>
    </ligand>
</feature>
<keyword evidence="19 24" id="KW-1208">Phospholipid metabolism</keyword>
<evidence type="ECO:0000256" key="23">
    <source>
        <dbReference type="PIRSR" id="PIRSR600829-4"/>
    </source>
</evidence>
<feature type="binding site" evidence="22">
    <location>
        <position position="84"/>
    </location>
    <ligand>
        <name>ATP</name>
        <dbReference type="ChEBI" id="CHEBI:30616"/>
    </ligand>
</feature>
<keyword evidence="17 24" id="KW-0472">Membrane</keyword>
<evidence type="ECO:0000256" key="22">
    <source>
        <dbReference type="PIRSR" id="PIRSR600829-3"/>
    </source>
</evidence>
<comment type="function">
    <text evidence="24">Catalyzes the ATP-dependent phosphorylation of sn-l,2-diacylglycerol (DAG) to phosphatidic acid. Involved in the recycling of diacylglycerol produced as a by-product during membrane-derived oligosaccharide (MDO) biosynthesis.</text>
</comment>
<keyword evidence="14 23" id="KW-0460">Magnesium</keyword>
<dbReference type="InterPro" id="IPR036945">
    <property type="entry name" value="DAGK_sf"/>
</dbReference>
<dbReference type="PANTHER" id="PTHR34299:SF1">
    <property type="entry name" value="DIACYLGLYCEROL KINASE"/>
    <property type="match status" value="1"/>
</dbReference>
<feature type="binding site" evidence="21">
    <location>
        <begin position="120"/>
        <end position="125"/>
    </location>
    <ligand>
        <name>substrate</name>
    </ligand>
</feature>
<dbReference type="GO" id="GO:0006654">
    <property type="term" value="P:phosphatidic acid biosynthetic process"/>
    <property type="evidence" value="ECO:0007669"/>
    <property type="project" value="InterPro"/>
</dbReference>
<comment type="catalytic activity">
    <reaction evidence="24">
        <text>a 1,2-diacyl-sn-glycerol + ATP = a 1,2-diacyl-sn-glycero-3-phosphate + ADP + H(+)</text>
        <dbReference type="Rhea" id="RHEA:10272"/>
        <dbReference type="ChEBI" id="CHEBI:15378"/>
        <dbReference type="ChEBI" id="CHEBI:17815"/>
        <dbReference type="ChEBI" id="CHEBI:30616"/>
        <dbReference type="ChEBI" id="CHEBI:58608"/>
        <dbReference type="ChEBI" id="CHEBI:456216"/>
        <dbReference type="EC" id="2.7.1.107"/>
    </reaction>
</comment>
<keyword evidence="18" id="KW-0594">Phospholipid biosynthesis</keyword>
<keyword evidence="12 24" id="KW-0418">Kinase</keyword>
<evidence type="ECO:0000256" key="5">
    <source>
        <dbReference type="ARBA" id="ARBA00022475"/>
    </source>
</evidence>
<keyword evidence="13 22" id="KW-0067">ATP-binding</keyword>